<sequence length="57" mass="6659">KPLWVKHGNCHLMIFKNISIETTMGKARKLSFNDLKLLNTYYCESRCGQKLTYINHG</sequence>
<evidence type="ECO:0000313" key="2">
    <source>
        <dbReference type="WBParaSite" id="SPAL_0001063700.1"/>
    </source>
</evidence>
<proteinExistence type="predicted"/>
<organism evidence="1 2">
    <name type="scientific">Strongyloides papillosus</name>
    <name type="common">Intestinal threadworm</name>
    <dbReference type="NCBI Taxonomy" id="174720"/>
    <lineage>
        <taxon>Eukaryota</taxon>
        <taxon>Metazoa</taxon>
        <taxon>Ecdysozoa</taxon>
        <taxon>Nematoda</taxon>
        <taxon>Chromadorea</taxon>
        <taxon>Rhabditida</taxon>
        <taxon>Tylenchina</taxon>
        <taxon>Panagrolaimomorpha</taxon>
        <taxon>Strongyloidoidea</taxon>
        <taxon>Strongyloididae</taxon>
        <taxon>Strongyloides</taxon>
    </lineage>
</organism>
<accession>A0A0N5BXX4</accession>
<keyword evidence="1" id="KW-1185">Reference proteome</keyword>
<name>A0A0N5BXX4_STREA</name>
<reference evidence="2" key="1">
    <citation type="submission" date="2017-02" db="UniProtKB">
        <authorList>
            <consortium name="WormBaseParasite"/>
        </authorList>
    </citation>
    <scope>IDENTIFICATION</scope>
</reference>
<dbReference type="AlphaFoldDB" id="A0A0N5BXX4"/>
<dbReference type="WBParaSite" id="SPAL_0001063700.1">
    <property type="protein sequence ID" value="SPAL_0001063700.1"/>
    <property type="gene ID" value="SPAL_0001063700"/>
</dbReference>
<protein>
    <submittedName>
        <fullName evidence="2">TGF_BETA_2 domain-containing protein</fullName>
    </submittedName>
</protein>
<evidence type="ECO:0000313" key="1">
    <source>
        <dbReference type="Proteomes" id="UP000046392"/>
    </source>
</evidence>
<dbReference type="Proteomes" id="UP000046392">
    <property type="component" value="Unplaced"/>
</dbReference>